<evidence type="ECO:0000313" key="1">
    <source>
        <dbReference type="EMBL" id="TDC92344.1"/>
    </source>
</evidence>
<organism evidence="1 2">
    <name type="scientific">Saccharopolyspora aridisoli</name>
    <dbReference type="NCBI Taxonomy" id="2530385"/>
    <lineage>
        <taxon>Bacteria</taxon>
        <taxon>Bacillati</taxon>
        <taxon>Actinomycetota</taxon>
        <taxon>Actinomycetes</taxon>
        <taxon>Pseudonocardiales</taxon>
        <taxon>Pseudonocardiaceae</taxon>
        <taxon>Saccharopolyspora</taxon>
    </lineage>
</organism>
<sequence>MGTPENAEDISAEVRGRVNAAVHHLRDAHKASKSEKQKEAIGHLAEIMLWLRKNCRRLDGKMDLNGQSREYKALIKRIREAAGDSGDPLDIPTQARHKVTELLFQDPDITDEVRAEYGFGAAPAHIVARRKHDERRSRERAFRRSPLVESIEQLIRDVEQLSLSQLDDASVSDCEAVVEKLSRLETLVRERRDEIGEIF</sequence>
<reference evidence="1 2" key="1">
    <citation type="submission" date="2019-03" db="EMBL/GenBank/DDBJ databases">
        <title>Draft genome sequences of novel Actinobacteria.</title>
        <authorList>
            <person name="Sahin N."/>
            <person name="Ay H."/>
            <person name="Saygin H."/>
        </authorList>
    </citation>
    <scope>NUCLEOTIDE SEQUENCE [LARGE SCALE GENOMIC DNA]</scope>
    <source>
        <strain evidence="1 2">16K404</strain>
    </source>
</reference>
<keyword evidence="2" id="KW-1185">Reference proteome</keyword>
<comment type="caution">
    <text evidence="1">The sequence shown here is derived from an EMBL/GenBank/DDBJ whole genome shotgun (WGS) entry which is preliminary data.</text>
</comment>
<accession>A0A4R4UT69</accession>
<evidence type="ECO:0000313" key="2">
    <source>
        <dbReference type="Proteomes" id="UP000294744"/>
    </source>
</evidence>
<dbReference type="Proteomes" id="UP000294744">
    <property type="component" value="Unassembled WGS sequence"/>
</dbReference>
<gene>
    <name evidence="1" type="ORF">E1161_13295</name>
</gene>
<proteinExistence type="predicted"/>
<protein>
    <submittedName>
        <fullName evidence="1">Uncharacterized protein</fullName>
    </submittedName>
</protein>
<dbReference type="AlphaFoldDB" id="A0A4R4UT69"/>
<name>A0A4R4UT69_9PSEU</name>
<dbReference type="EMBL" id="SMKV01000014">
    <property type="protein sequence ID" value="TDC92344.1"/>
    <property type="molecule type" value="Genomic_DNA"/>
</dbReference>
<dbReference type="RefSeq" id="WP_132623165.1">
    <property type="nucleotide sequence ID" value="NZ_SMKV01000014.1"/>
</dbReference>